<name>A0A8S2WWQ3_9BILA</name>
<dbReference type="Gene3D" id="3.90.176.10">
    <property type="entry name" value="Toxin ADP-ribosyltransferase, Chain A, domain 1"/>
    <property type="match status" value="1"/>
</dbReference>
<dbReference type="OrthoDB" id="272549at2759"/>
<dbReference type="InterPro" id="IPR000768">
    <property type="entry name" value="ART"/>
</dbReference>
<dbReference type="EMBL" id="CAJOBC010100064">
    <property type="protein sequence ID" value="CAF4464799.1"/>
    <property type="molecule type" value="Genomic_DNA"/>
</dbReference>
<comment type="similarity">
    <text evidence="1 6">Belongs to the Arg-specific ADP-ribosyltransferase family.</text>
</comment>
<dbReference type="InterPro" id="IPR052394">
    <property type="entry name" value="LRR-containing"/>
</dbReference>
<evidence type="ECO:0000256" key="2">
    <source>
        <dbReference type="ARBA" id="ARBA00022676"/>
    </source>
</evidence>
<dbReference type="Pfam" id="PF01129">
    <property type="entry name" value="ART"/>
    <property type="match status" value="1"/>
</dbReference>
<evidence type="ECO:0000313" key="8">
    <source>
        <dbReference type="Proteomes" id="UP000681722"/>
    </source>
</evidence>
<gene>
    <name evidence="7" type="ORF">SRO942_LOCUS42957</name>
</gene>
<dbReference type="Pfam" id="PF13516">
    <property type="entry name" value="LRR_6"/>
    <property type="match status" value="7"/>
</dbReference>
<keyword evidence="6" id="KW-0520">NAD</keyword>
<dbReference type="SUPFAM" id="SSF52047">
    <property type="entry name" value="RNI-like"/>
    <property type="match status" value="1"/>
</dbReference>
<dbReference type="GO" id="GO:0016779">
    <property type="term" value="F:nucleotidyltransferase activity"/>
    <property type="evidence" value="ECO:0007669"/>
    <property type="project" value="UniProtKB-KW"/>
</dbReference>
<keyword evidence="3 6" id="KW-0808">Transferase</keyword>
<keyword evidence="4" id="KW-0548">Nucleotidyltransferase</keyword>
<dbReference type="GO" id="GO:0106274">
    <property type="term" value="F:NAD+-protein-arginine ADP-ribosyltransferase activity"/>
    <property type="evidence" value="ECO:0007669"/>
    <property type="project" value="UniProtKB-EC"/>
</dbReference>
<comment type="caution">
    <text evidence="7">The sequence shown here is derived from an EMBL/GenBank/DDBJ whole genome shotgun (WGS) entry which is preliminary data.</text>
</comment>
<evidence type="ECO:0000313" key="7">
    <source>
        <dbReference type="EMBL" id="CAF4464799.1"/>
    </source>
</evidence>
<dbReference type="PROSITE" id="PS51996">
    <property type="entry name" value="TR_MART"/>
    <property type="match status" value="1"/>
</dbReference>
<evidence type="ECO:0000256" key="6">
    <source>
        <dbReference type="RuleBase" id="RU361228"/>
    </source>
</evidence>
<accession>A0A8S2WWQ3</accession>
<comment type="catalytic activity">
    <reaction evidence="5 6">
        <text>L-arginyl-[protein] + NAD(+) = N(omega)-(ADP-D-ribosyl)-L-arginyl-[protein] + nicotinamide + H(+)</text>
        <dbReference type="Rhea" id="RHEA:19149"/>
        <dbReference type="Rhea" id="RHEA-COMP:10532"/>
        <dbReference type="Rhea" id="RHEA-COMP:15087"/>
        <dbReference type="ChEBI" id="CHEBI:15378"/>
        <dbReference type="ChEBI" id="CHEBI:17154"/>
        <dbReference type="ChEBI" id="CHEBI:29965"/>
        <dbReference type="ChEBI" id="CHEBI:57540"/>
        <dbReference type="ChEBI" id="CHEBI:142554"/>
        <dbReference type="EC" id="2.4.2.31"/>
    </reaction>
</comment>
<dbReference type="InterPro" id="IPR032675">
    <property type="entry name" value="LRR_dom_sf"/>
</dbReference>
<organism evidence="7 8">
    <name type="scientific">Didymodactylos carnosus</name>
    <dbReference type="NCBI Taxonomy" id="1234261"/>
    <lineage>
        <taxon>Eukaryota</taxon>
        <taxon>Metazoa</taxon>
        <taxon>Spiralia</taxon>
        <taxon>Gnathifera</taxon>
        <taxon>Rotifera</taxon>
        <taxon>Eurotatoria</taxon>
        <taxon>Bdelloidea</taxon>
        <taxon>Philodinida</taxon>
        <taxon>Philodinidae</taxon>
        <taxon>Didymodactylos</taxon>
    </lineage>
</organism>
<dbReference type="AlphaFoldDB" id="A0A8S2WWQ3"/>
<evidence type="ECO:0000256" key="5">
    <source>
        <dbReference type="ARBA" id="ARBA00047597"/>
    </source>
</evidence>
<dbReference type="PANTHER" id="PTHR24114">
    <property type="entry name" value="LEUCINE RICH REPEAT FAMILY PROTEIN"/>
    <property type="match status" value="1"/>
</dbReference>
<reference evidence="7" key="1">
    <citation type="submission" date="2021-02" db="EMBL/GenBank/DDBJ databases">
        <authorList>
            <person name="Nowell W R."/>
        </authorList>
    </citation>
    <scope>NUCLEOTIDE SEQUENCE</scope>
</reference>
<dbReference type="InterPro" id="IPR001611">
    <property type="entry name" value="Leu-rich_rpt"/>
</dbReference>
<evidence type="ECO:0000256" key="3">
    <source>
        <dbReference type="ARBA" id="ARBA00022679"/>
    </source>
</evidence>
<dbReference type="EC" id="2.4.2.31" evidence="6"/>
<sequence length="370" mass="41283">MIEHCKKAIGTKKCWFGFTSTSKNRRKAQDFGNTLFIIDISFVSGLDISQYSNFPQEEEVLFPAGTKFQINHVEYDEQQNKHNIYIKLLAKNNILQQQLENIDSMTTLRIEKNDFDDIDIEILSQSIKDNQTVTTLDLYHNSTKQFSQISDNQAIALANALKVNQTLIHLGLARQQISDKGAQALGDALKLNQTLITLQLSFNQISDKGAERVADVLKVNRTLLTLSLCYNNIADKGAEQLADALKVNRTLITLGLSNNNISDKGAEALGDALKVNQTLITLQLGANPIYDKGAERVADALKANRTLTTLDLNNNQISDKGGEHLADALKVNRSLITLDLSFNNISDNGAERIYWYPFYLELCIVIVFAD</sequence>
<protein>
    <recommendedName>
        <fullName evidence="6">NAD(P)(+)--arginine ADP-ribosyltransferase</fullName>
        <ecNumber evidence="6">2.4.2.31</ecNumber>
    </recommendedName>
    <alternativeName>
        <fullName evidence="6">Mono(ADP-ribosyl)transferase</fullName>
    </alternativeName>
</protein>
<keyword evidence="2 6" id="KW-0328">Glycosyltransferase</keyword>
<dbReference type="PANTHER" id="PTHR24114:SF2">
    <property type="entry name" value="F-BOX DOMAIN-CONTAINING PROTEIN-RELATED"/>
    <property type="match status" value="1"/>
</dbReference>
<dbReference type="SMART" id="SM00368">
    <property type="entry name" value="LRR_RI"/>
    <property type="match status" value="8"/>
</dbReference>
<dbReference type="Proteomes" id="UP000681722">
    <property type="component" value="Unassembled WGS sequence"/>
</dbReference>
<keyword evidence="6" id="KW-0521">NADP</keyword>
<dbReference type="Gene3D" id="3.80.10.10">
    <property type="entry name" value="Ribonuclease Inhibitor"/>
    <property type="match status" value="3"/>
</dbReference>
<proteinExistence type="inferred from homology"/>
<dbReference type="SUPFAM" id="SSF56399">
    <property type="entry name" value="ADP-ribosylation"/>
    <property type="match status" value="1"/>
</dbReference>
<evidence type="ECO:0000256" key="4">
    <source>
        <dbReference type="ARBA" id="ARBA00022695"/>
    </source>
</evidence>
<evidence type="ECO:0000256" key="1">
    <source>
        <dbReference type="ARBA" id="ARBA00009558"/>
    </source>
</evidence>